<evidence type="ECO:0000256" key="6">
    <source>
        <dbReference type="SAM" id="SignalP"/>
    </source>
</evidence>
<name>T0QTB0_SAPDV</name>
<dbReference type="PROSITE" id="PS51767">
    <property type="entry name" value="PEPTIDASE_A1"/>
    <property type="match status" value="1"/>
</dbReference>
<feature type="chain" id="PRO_5004583550" description="Peptidase A1 domain-containing protein" evidence="6">
    <location>
        <begin position="18"/>
        <end position="430"/>
    </location>
</feature>
<dbReference type="InterPro" id="IPR034164">
    <property type="entry name" value="Pepsin-like_dom"/>
</dbReference>
<dbReference type="Proteomes" id="UP000030762">
    <property type="component" value="Unassembled WGS sequence"/>
</dbReference>
<dbReference type="InParanoid" id="T0QTB0"/>
<dbReference type="Pfam" id="PF00026">
    <property type="entry name" value="Asp"/>
    <property type="match status" value="1"/>
</dbReference>
<feature type="domain" description="Peptidase A1" evidence="7">
    <location>
        <begin position="49"/>
        <end position="384"/>
    </location>
</feature>
<evidence type="ECO:0000256" key="5">
    <source>
        <dbReference type="PIRSR" id="PIRSR601461-1"/>
    </source>
</evidence>
<evidence type="ECO:0000256" key="3">
    <source>
        <dbReference type="ARBA" id="ARBA00022729"/>
    </source>
</evidence>
<evidence type="ECO:0000313" key="8">
    <source>
        <dbReference type="EMBL" id="EQC37931.1"/>
    </source>
</evidence>
<dbReference type="InterPro" id="IPR021109">
    <property type="entry name" value="Peptidase_aspartic_dom_sf"/>
</dbReference>
<evidence type="ECO:0000313" key="9">
    <source>
        <dbReference type="Proteomes" id="UP000030762"/>
    </source>
</evidence>
<dbReference type="SUPFAM" id="SSF50630">
    <property type="entry name" value="Acid proteases"/>
    <property type="match status" value="1"/>
</dbReference>
<gene>
    <name evidence="8" type="ORF">SDRG_04948</name>
</gene>
<dbReference type="EMBL" id="JH767143">
    <property type="protein sequence ID" value="EQC37931.1"/>
    <property type="molecule type" value="Genomic_DNA"/>
</dbReference>
<keyword evidence="2" id="KW-0645">Protease</keyword>
<sequence length="430" mass="44716">MTQVARWLMALAAVAESLVSIPLLREHARALTASSTIFEQRVGESRGVRHAALYLGVPPQRALVVIDTASDWTAVVANSCKTCGNHTDPGYDAAKSTAAAYDNCTSFSQCFLCDSARAACEVQRSYVDGSGWAGAVVTDLAYIGRFDGESSGEIMRTNGVRLTVAAQLSASGPIVTMAENGIIGFSKASTTFLAALVAQQRIQRNAFSLCFSASGGTLVLGGSDPSLFAPQSAATGTVAMLSSTKYLIPLVDVLVGSTSTAATSSINSAGLSTLVDSGSSHSYLPNAVRAAFLEAFAAATNTVFSDTTSYSPDQVASWPTLTLVFAGTATRVQLELSPAKYTFLTANGQYKLGLHFAASGVVGANAMVDVNVLFDLDAQQVGFTRANCTLTTETTSVLTRAITPAPSSSGVPSWRACRLVLAVCVLFSTL</sequence>
<dbReference type="PANTHER" id="PTHR13683">
    <property type="entry name" value="ASPARTYL PROTEASES"/>
    <property type="match status" value="1"/>
</dbReference>
<dbReference type="GO" id="GO:0004190">
    <property type="term" value="F:aspartic-type endopeptidase activity"/>
    <property type="evidence" value="ECO:0007669"/>
    <property type="project" value="InterPro"/>
</dbReference>
<comment type="similarity">
    <text evidence="1">Belongs to the peptidase A1 family.</text>
</comment>
<accession>T0QTB0</accession>
<evidence type="ECO:0000256" key="2">
    <source>
        <dbReference type="ARBA" id="ARBA00022670"/>
    </source>
</evidence>
<proteinExistence type="inferred from homology"/>
<dbReference type="AlphaFoldDB" id="T0QTB0"/>
<dbReference type="PANTHER" id="PTHR13683:SF375">
    <property type="entry name" value="PEPTIDASE A1 DOMAIN-CONTAINING PROTEIN"/>
    <property type="match status" value="1"/>
</dbReference>
<dbReference type="InterPro" id="IPR001461">
    <property type="entry name" value="Aspartic_peptidase_A1"/>
</dbReference>
<dbReference type="STRING" id="1156394.T0QTB0"/>
<dbReference type="VEuPathDB" id="FungiDB:SDRG_04948"/>
<dbReference type="InterPro" id="IPR033121">
    <property type="entry name" value="PEPTIDASE_A1"/>
</dbReference>
<organism evidence="8 9">
    <name type="scientific">Saprolegnia diclina (strain VS20)</name>
    <dbReference type="NCBI Taxonomy" id="1156394"/>
    <lineage>
        <taxon>Eukaryota</taxon>
        <taxon>Sar</taxon>
        <taxon>Stramenopiles</taxon>
        <taxon>Oomycota</taxon>
        <taxon>Saprolegniomycetes</taxon>
        <taxon>Saprolegniales</taxon>
        <taxon>Saprolegniaceae</taxon>
        <taxon>Saprolegnia</taxon>
    </lineage>
</organism>
<dbReference type="CDD" id="cd05471">
    <property type="entry name" value="pepsin_like"/>
    <property type="match status" value="1"/>
</dbReference>
<reference evidence="8 9" key="1">
    <citation type="submission" date="2012-04" db="EMBL/GenBank/DDBJ databases">
        <title>The Genome Sequence of Saprolegnia declina VS20.</title>
        <authorList>
            <consortium name="The Broad Institute Genome Sequencing Platform"/>
            <person name="Russ C."/>
            <person name="Nusbaum C."/>
            <person name="Tyler B."/>
            <person name="van West P."/>
            <person name="Dieguez-Uribeondo J."/>
            <person name="de Bruijn I."/>
            <person name="Tripathy S."/>
            <person name="Jiang R."/>
            <person name="Young S.K."/>
            <person name="Zeng Q."/>
            <person name="Gargeya S."/>
            <person name="Fitzgerald M."/>
            <person name="Haas B."/>
            <person name="Abouelleil A."/>
            <person name="Alvarado L."/>
            <person name="Arachchi H.M."/>
            <person name="Berlin A."/>
            <person name="Chapman S.B."/>
            <person name="Goldberg J."/>
            <person name="Griggs A."/>
            <person name="Gujja S."/>
            <person name="Hansen M."/>
            <person name="Howarth C."/>
            <person name="Imamovic A."/>
            <person name="Larimer J."/>
            <person name="McCowen C."/>
            <person name="Montmayeur A."/>
            <person name="Murphy C."/>
            <person name="Neiman D."/>
            <person name="Pearson M."/>
            <person name="Priest M."/>
            <person name="Roberts A."/>
            <person name="Saif S."/>
            <person name="Shea T."/>
            <person name="Sisk P."/>
            <person name="Sykes S."/>
            <person name="Wortman J."/>
            <person name="Nusbaum C."/>
            <person name="Birren B."/>
        </authorList>
    </citation>
    <scope>NUCLEOTIDE SEQUENCE [LARGE SCALE GENOMIC DNA]</scope>
    <source>
        <strain evidence="8 9">VS20</strain>
    </source>
</reference>
<dbReference type="GO" id="GO:0006508">
    <property type="term" value="P:proteolysis"/>
    <property type="evidence" value="ECO:0007669"/>
    <property type="project" value="UniProtKB-KW"/>
</dbReference>
<dbReference type="OrthoDB" id="75601at2759"/>
<keyword evidence="4" id="KW-0378">Hydrolase</keyword>
<dbReference type="Gene3D" id="2.40.70.10">
    <property type="entry name" value="Acid Proteases"/>
    <property type="match status" value="2"/>
</dbReference>
<dbReference type="OMA" id="NQCAYTF"/>
<feature type="signal peptide" evidence="6">
    <location>
        <begin position="1"/>
        <end position="17"/>
    </location>
</feature>
<dbReference type="RefSeq" id="XP_008608864.1">
    <property type="nucleotide sequence ID" value="XM_008610642.1"/>
</dbReference>
<keyword evidence="3 6" id="KW-0732">Signal</keyword>
<keyword evidence="9" id="KW-1185">Reference proteome</keyword>
<feature type="active site" evidence="5">
    <location>
        <position position="276"/>
    </location>
</feature>
<feature type="active site" evidence="5">
    <location>
        <position position="67"/>
    </location>
</feature>
<evidence type="ECO:0000259" key="7">
    <source>
        <dbReference type="PROSITE" id="PS51767"/>
    </source>
</evidence>
<protein>
    <recommendedName>
        <fullName evidence="7">Peptidase A1 domain-containing protein</fullName>
    </recommendedName>
</protein>
<dbReference type="eggNOG" id="KOG1339">
    <property type="taxonomic scope" value="Eukaryota"/>
</dbReference>
<evidence type="ECO:0000256" key="4">
    <source>
        <dbReference type="ARBA" id="ARBA00022801"/>
    </source>
</evidence>
<evidence type="ECO:0000256" key="1">
    <source>
        <dbReference type="ARBA" id="ARBA00007447"/>
    </source>
</evidence>
<dbReference type="GeneID" id="19945675"/>